<proteinExistence type="predicted"/>
<comment type="caution">
    <text evidence="1">The sequence shown here is derived from an EMBL/GenBank/DDBJ whole genome shotgun (WGS) entry which is preliminary data.</text>
</comment>
<reference evidence="1 2" key="1">
    <citation type="submission" date="2019-02" db="EMBL/GenBank/DDBJ databases">
        <title>Deep-cultivation of Planctomycetes and their phenomic and genomic characterization uncovers novel biology.</title>
        <authorList>
            <person name="Wiegand S."/>
            <person name="Jogler M."/>
            <person name="Boedeker C."/>
            <person name="Pinto D."/>
            <person name="Vollmers J."/>
            <person name="Rivas-Marin E."/>
            <person name="Kohn T."/>
            <person name="Peeters S.H."/>
            <person name="Heuer A."/>
            <person name="Rast P."/>
            <person name="Oberbeckmann S."/>
            <person name="Bunk B."/>
            <person name="Jeske O."/>
            <person name="Meyerdierks A."/>
            <person name="Storesund J.E."/>
            <person name="Kallscheuer N."/>
            <person name="Luecker S."/>
            <person name="Lage O.M."/>
            <person name="Pohl T."/>
            <person name="Merkel B.J."/>
            <person name="Hornburger P."/>
            <person name="Mueller R.-W."/>
            <person name="Bruemmer F."/>
            <person name="Labrenz M."/>
            <person name="Spormann A.M."/>
            <person name="Op Den Camp H."/>
            <person name="Overmann J."/>
            <person name="Amann R."/>
            <person name="Jetten M.S.M."/>
            <person name="Mascher T."/>
            <person name="Medema M.H."/>
            <person name="Devos D.P."/>
            <person name="Kaster A.-K."/>
            <person name="Ovreas L."/>
            <person name="Rohde M."/>
            <person name="Galperin M.Y."/>
            <person name="Jogler C."/>
        </authorList>
    </citation>
    <scope>NUCLEOTIDE SEQUENCE [LARGE SCALE GENOMIC DNA]</scope>
    <source>
        <strain evidence="1 2">KOR42</strain>
    </source>
</reference>
<dbReference type="EMBL" id="SIHI01000001">
    <property type="protein sequence ID" value="TWT57794.1"/>
    <property type="molecule type" value="Genomic_DNA"/>
</dbReference>
<evidence type="ECO:0000313" key="1">
    <source>
        <dbReference type="EMBL" id="TWT57794.1"/>
    </source>
</evidence>
<evidence type="ECO:0000313" key="2">
    <source>
        <dbReference type="Proteomes" id="UP000317243"/>
    </source>
</evidence>
<accession>A0A5C5X489</accession>
<dbReference type="AlphaFoldDB" id="A0A5C5X489"/>
<name>A0A5C5X489_9PLAN</name>
<organism evidence="1 2">
    <name type="scientific">Thalassoglobus neptunius</name>
    <dbReference type="NCBI Taxonomy" id="1938619"/>
    <lineage>
        <taxon>Bacteria</taxon>
        <taxon>Pseudomonadati</taxon>
        <taxon>Planctomycetota</taxon>
        <taxon>Planctomycetia</taxon>
        <taxon>Planctomycetales</taxon>
        <taxon>Planctomycetaceae</taxon>
        <taxon>Thalassoglobus</taxon>
    </lineage>
</organism>
<sequence length="142" mass="16030">MTTTSHHLGAFFHLLIWNGSRLVTVDERSRPSDNSWPVRVHQQPNRFFRQAHNLAELSSNIPISELIRASLARLSKLQSVSPGNHISSGNSVRNPPHSDVRIGVVAQFAVFRFSWSFSPKGKQTKCEYLPGRKSIRISEVKT</sequence>
<gene>
    <name evidence="1" type="ORF">KOR42_11610</name>
</gene>
<protein>
    <submittedName>
        <fullName evidence="1">Uncharacterized protein</fullName>
    </submittedName>
</protein>
<keyword evidence="2" id="KW-1185">Reference proteome</keyword>
<dbReference type="Proteomes" id="UP000317243">
    <property type="component" value="Unassembled WGS sequence"/>
</dbReference>